<dbReference type="InterPro" id="IPR007729">
    <property type="entry name" value="DGOK"/>
</dbReference>
<dbReference type="EMBL" id="JBHTLR010000014">
    <property type="protein sequence ID" value="MFD1217434.1"/>
    <property type="molecule type" value="Genomic_DNA"/>
</dbReference>
<dbReference type="Pfam" id="PF05035">
    <property type="entry name" value="DGOK"/>
    <property type="match status" value="1"/>
</dbReference>
<keyword evidence="2" id="KW-1185">Reference proteome</keyword>
<gene>
    <name evidence="1" type="ORF">ACFQ2X_12545</name>
</gene>
<reference evidence="2" key="1">
    <citation type="journal article" date="2019" name="Int. J. Syst. Evol. Microbiol.">
        <title>The Global Catalogue of Microorganisms (GCM) 10K type strain sequencing project: providing services to taxonomists for standard genome sequencing and annotation.</title>
        <authorList>
            <consortium name="The Broad Institute Genomics Platform"/>
            <consortium name="The Broad Institute Genome Sequencing Center for Infectious Disease"/>
            <person name="Wu L."/>
            <person name="Ma J."/>
        </authorList>
    </citation>
    <scope>NUCLEOTIDE SEQUENCE [LARGE SCALE GENOMIC DNA]</scope>
    <source>
        <strain evidence="2">CCUG 54356</strain>
    </source>
</reference>
<name>A0ABW3UAS6_9GAMM</name>
<dbReference type="Gene3D" id="3.30.420.310">
    <property type="entry name" value="2-keto-3-deoxy-galactonokinase, C-terminal domain"/>
    <property type="match status" value="1"/>
</dbReference>
<evidence type="ECO:0000313" key="2">
    <source>
        <dbReference type="Proteomes" id="UP001597264"/>
    </source>
</evidence>
<sequence>MATASELGRGLLALDWGTSSFRLTVINDAGEERQQLHSDRGIAQISQQQLLPYLLEQIAALPEDLQALPVIICGMAGSTIGLQDVPYHTCPADPQQLANALAPLDGCELNASIVPGLSARNPDNNNRELEVMRGEETQIVGWLAQASEKERQSSWLCLPGTHAKWVEIKQGRVQGFRTAMTGELYALLRKHSVLVQGEQTFSDKAFASGLAAKGESLSFDLFSTRTRVLDQRLSPQHSAAYLSGLLIGSEIRALSGTLKSEAGNFTTVHLIGDQHITDLYCRGLAQQDIQSHQYDGAALAVKGLRQLYLQSNKHD</sequence>
<evidence type="ECO:0000313" key="1">
    <source>
        <dbReference type="EMBL" id="MFD1217434.1"/>
    </source>
</evidence>
<proteinExistence type="predicted"/>
<dbReference type="Gene3D" id="3.30.420.300">
    <property type="entry name" value="2-keto-3-deoxy-galactonokinase, substrate binding domain"/>
    <property type="match status" value="1"/>
</dbReference>
<accession>A0ABW3UAS6</accession>
<dbReference type="Proteomes" id="UP001597264">
    <property type="component" value="Unassembled WGS sequence"/>
</dbReference>
<organism evidence="1 2">
    <name type="scientific">Microbulbifer celer</name>
    <dbReference type="NCBI Taxonomy" id="435905"/>
    <lineage>
        <taxon>Bacteria</taxon>
        <taxon>Pseudomonadati</taxon>
        <taxon>Pseudomonadota</taxon>
        <taxon>Gammaproteobacteria</taxon>
        <taxon>Cellvibrionales</taxon>
        <taxon>Microbulbiferaceae</taxon>
        <taxon>Microbulbifer</taxon>
    </lineage>
</organism>
<dbReference type="InterPro" id="IPR042257">
    <property type="entry name" value="DGOK_C"/>
</dbReference>
<comment type="caution">
    <text evidence="1">The sequence shown here is derived from an EMBL/GenBank/DDBJ whole genome shotgun (WGS) entry which is preliminary data.</text>
</comment>
<dbReference type="RefSeq" id="WP_230437467.1">
    <property type="nucleotide sequence ID" value="NZ_CP087715.1"/>
</dbReference>
<protein>
    <submittedName>
        <fullName evidence="1">2-dehydro-3-deoxygalactonokinase</fullName>
    </submittedName>
</protein>
<dbReference type="InterPro" id="IPR042258">
    <property type="entry name" value="DGOK_N"/>
</dbReference>